<keyword evidence="2" id="KW-1185">Reference proteome</keyword>
<reference evidence="1 2" key="1">
    <citation type="submission" date="2023-02" db="EMBL/GenBank/DDBJ databases">
        <title>LHISI_Scaffold_Assembly.</title>
        <authorList>
            <person name="Stuart O.P."/>
            <person name="Cleave R."/>
            <person name="Magrath M.J.L."/>
            <person name="Mikheyev A.S."/>
        </authorList>
    </citation>
    <scope>NUCLEOTIDE SEQUENCE [LARGE SCALE GENOMIC DNA]</scope>
    <source>
        <strain evidence="1">Daus_M_001</strain>
        <tissue evidence="1">Leg muscle</tissue>
    </source>
</reference>
<proteinExistence type="predicted"/>
<evidence type="ECO:0000313" key="1">
    <source>
        <dbReference type="EMBL" id="KAJ8868990.1"/>
    </source>
</evidence>
<sequence length="418" mass="46317">MPEAVSSNTDSAGRRTDPWLQSSLLSGRSWKYVGSCLTVAYIRASFRHPCPRSLACEGVFACGLARHAFTRPRSPAIGSPLNAPRGCVRRDYRTPTDPVCLRHTPAALGDTQFCTDNVGRTHPCCDLSWLLVGCGKTSGPDLQWPILVRCLVSHAPIAGLWRGVLQVASPSGCCDKLSRFLASRFYSEVVLADSCMDSQVVIPEEVGDSTSRKGNSLARPAAVHQPLPGRIQGEKKKKLICLDANRFGARLPFARPAVENFATRRNPFFCHAHRDVISRKWKSGRTMPLVGEFSRGSPVSPTLSFRRCSVPASLRPRFDSRRGFMHLGIVPDDSAGRRLFSGISRFPRPFTPVLIHILRFNLIGAQDPEVKEPPKYLHFTFHAQSSQEGSGFTSMQQPTEKTHRLQYVQHCKVQPEAE</sequence>
<name>A0ABQ9G992_9NEOP</name>
<dbReference type="EMBL" id="JARBHB010000014">
    <property type="protein sequence ID" value="KAJ8868990.1"/>
    <property type="molecule type" value="Genomic_DNA"/>
</dbReference>
<protein>
    <submittedName>
        <fullName evidence="1">Uncharacterized protein</fullName>
    </submittedName>
</protein>
<dbReference type="Proteomes" id="UP001159363">
    <property type="component" value="Chromosome 13"/>
</dbReference>
<evidence type="ECO:0000313" key="2">
    <source>
        <dbReference type="Proteomes" id="UP001159363"/>
    </source>
</evidence>
<gene>
    <name evidence="1" type="ORF">PR048_030536</name>
</gene>
<accession>A0ABQ9G992</accession>
<organism evidence="1 2">
    <name type="scientific">Dryococelus australis</name>
    <dbReference type="NCBI Taxonomy" id="614101"/>
    <lineage>
        <taxon>Eukaryota</taxon>
        <taxon>Metazoa</taxon>
        <taxon>Ecdysozoa</taxon>
        <taxon>Arthropoda</taxon>
        <taxon>Hexapoda</taxon>
        <taxon>Insecta</taxon>
        <taxon>Pterygota</taxon>
        <taxon>Neoptera</taxon>
        <taxon>Polyneoptera</taxon>
        <taxon>Phasmatodea</taxon>
        <taxon>Verophasmatodea</taxon>
        <taxon>Anareolatae</taxon>
        <taxon>Phasmatidae</taxon>
        <taxon>Eurycanthinae</taxon>
        <taxon>Dryococelus</taxon>
    </lineage>
</organism>
<comment type="caution">
    <text evidence="1">The sequence shown here is derived from an EMBL/GenBank/DDBJ whole genome shotgun (WGS) entry which is preliminary data.</text>
</comment>